<accession>X0TNP9</accession>
<dbReference type="EMBL" id="BARS01010026">
    <property type="protein sequence ID" value="GAF88881.1"/>
    <property type="molecule type" value="Genomic_DNA"/>
</dbReference>
<dbReference type="InterPro" id="IPR011042">
    <property type="entry name" value="6-blade_b-propeller_TolB-like"/>
</dbReference>
<sequence length="248" mass="27557">WIDCRNGNWDIYGYNLATEEEFAICTDPANQTSPAVSGDIVVWRDERNDYTEGGFAYNNIDIYGYNLSTQTEFPVCTAPGNQITPAISGDIVVWTDARANSFSRDIYGYNLSTATEFLICTNPDYQERPSISGDIVVWGDWRNAGVYGYYLSTGTEFPIVGNASSHPYPAISGDIVVWLDPRLGYTTAWEGYELHNIYGYNLATEEEFAICTNPDGQVVPAISGDIVVWSDSRNGNSDIYGARLSFEE</sequence>
<dbReference type="Gene3D" id="2.120.10.30">
    <property type="entry name" value="TolB, C-terminal domain"/>
    <property type="match status" value="1"/>
</dbReference>
<comment type="caution">
    <text evidence="1">The sequence shown here is derived from an EMBL/GenBank/DDBJ whole genome shotgun (WGS) entry which is preliminary data.</text>
</comment>
<evidence type="ECO:0000313" key="1">
    <source>
        <dbReference type="EMBL" id="GAF88881.1"/>
    </source>
</evidence>
<feature type="non-terminal residue" evidence="1">
    <location>
        <position position="1"/>
    </location>
</feature>
<name>X0TNP9_9ZZZZ</name>
<proteinExistence type="predicted"/>
<dbReference type="AlphaFoldDB" id="X0TNP9"/>
<dbReference type="PANTHER" id="PTHR36842">
    <property type="entry name" value="PROTEIN TOLB HOMOLOG"/>
    <property type="match status" value="1"/>
</dbReference>
<organism evidence="1">
    <name type="scientific">marine sediment metagenome</name>
    <dbReference type="NCBI Taxonomy" id="412755"/>
    <lineage>
        <taxon>unclassified sequences</taxon>
        <taxon>metagenomes</taxon>
        <taxon>ecological metagenomes</taxon>
    </lineage>
</organism>
<dbReference type="SUPFAM" id="SSF69304">
    <property type="entry name" value="Tricorn protease N-terminal domain"/>
    <property type="match status" value="1"/>
</dbReference>
<dbReference type="PANTHER" id="PTHR36842:SF1">
    <property type="entry name" value="PROTEIN TOLB"/>
    <property type="match status" value="1"/>
</dbReference>
<dbReference type="NCBIfam" id="TIGR04275">
    <property type="entry name" value="beta_prop_Msarc"/>
    <property type="match status" value="4"/>
</dbReference>
<reference evidence="1" key="1">
    <citation type="journal article" date="2014" name="Front. Microbiol.">
        <title>High frequency of phylogenetically diverse reductive dehalogenase-homologous genes in deep subseafloor sedimentary metagenomes.</title>
        <authorList>
            <person name="Kawai M."/>
            <person name="Futagami T."/>
            <person name="Toyoda A."/>
            <person name="Takaki Y."/>
            <person name="Nishi S."/>
            <person name="Hori S."/>
            <person name="Arai W."/>
            <person name="Tsubouchi T."/>
            <person name="Morono Y."/>
            <person name="Uchiyama I."/>
            <person name="Ito T."/>
            <person name="Fujiyama A."/>
            <person name="Inagaki F."/>
            <person name="Takami H."/>
        </authorList>
    </citation>
    <scope>NUCLEOTIDE SEQUENCE</scope>
    <source>
        <strain evidence="1">Expedition CK06-06</strain>
    </source>
</reference>
<gene>
    <name evidence="1" type="ORF">S01H1_18706</name>
</gene>
<protein>
    <submittedName>
        <fullName evidence="1">Uncharacterized protein</fullName>
    </submittedName>
</protein>
<dbReference type="InterPro" id="IPR027618">
    <property type="entry name" value="Beta_prop_Msarc"/>
</dbReference>